<comment type="catalytic activity">
    <reaction evidence="4">
        <text>O-phospho-L-tyrosyl-[protein] + H2O = L-tyrosyl-[protein] + phosphate</text>
        <dbReference type="Rhea" id="RHEA:10684"/>
        <dbReference type="Rhea" id="RHEA-COMP:10136"/>
        <dbReference type="Rhea" id="RHEA-COMP:20101"/>
        <dbReference type="ChEBI" id="CHEBI:15377"/>
        <dbReference type="ChEBI" id="CHEBI:43474"/>
        <dbReference type="ChEBI" id="CHEBI:46858"/>
        <dbReference type="ChEBI" id="CHEBI:61978"/>
        <dbReference type="EC" id="3.1.3.48"/>
    </reaction>
</comment>
<dbReference type="Pfam" id="PF19567">
    <property type="entry name" value="CpsB_CapC"/>
    <property type="match status" value="1"/>
</dbReference>
<dbReference type="PANTHER" id="PTHR39181:SF1">
    <property type="entry name" value="TYROSINE-PROTEIN PHOSPHATASE YWQE"/>
    <property type="match status" value="1"/>
</dbReference>
<organism evidence="5 6">
    <name type="scientific">Paraferrimonas sedimenticola</name>
    <dbReference type="NCBI Taxonomy" id="375674"/>
    <lineage>
        <taxon>Bacteria</taxon>
        <taxon>Pseudomonadati</taxon>
        <taxon>Pseudomonadota</taxon>
        <taxon>Gammaproteobacteria</taxon>
        <taxon>Alteromonadales</taxon>
        <taxon>Ferrimonadaceae</taxon>
        <taxon>Paraferrimonas</taxon>
    </lineage>
</organism>
<dbReference type="InterPro" id="IPR016667">
    <property type="entry name" value="Caps_polysacc_synth_CpsB/CapC"/>
</dbReference>
<name>A0AA37RVJ0_9GAMM</name>
<dbReference type="PANTHER" id="PTHR39181">
    <property type="entry name" value="TYROSINE-PROTEIN PHOSPHATASE YWQE"/>
    <property type="match status" value="1"/>
</dbReference>
<dbReference type="GO" id="GO:0030145">
    <property type="term" value="F:manganese ion binding"/>
    <property type="evidence" value="ECO:0007669"/>
    <property type="project" value="InterPro"/>
</dbReference>
<accession>A0AA37RVJ0</accession>
<comment type="caution">
    <text evidence="5">The sequence shown here is derived from an EMBL/GenBank/DDBJ whole genome shotgun (WGS) entry which is preliminary data.</text>
</comment>
<dbReference type="EMBL" id="BSNC01000004">
    <property type="protein sequence ID" value="GLP96019.1"/>
    <property type="molecule type" value="Genomic_DNA"/>
</dbReference>
<reference evidence="5" key="2">
    <citation type="submission" date="2023-01" db="EMBL/GenBank/DDBJ databases">
        <title>Draft genome sequence of Paraferrimonas sedimenticola strain NBRC 101628.</title>
        <authorList>
            <person name="Sun Q."/>
            <person name="Mori K."/>
        </authorList>
    </citation>
    <scope>NUCLEOTIDE SEQUENCE</scope>
    <source>
        <strain evidence="5">NBRC 101628</strain>
    </source>
</reference>
<evidence type="ECO:0000256" key="4">
    <source>
        <dbReference type="ARBA" id="ARBA00051722"/>
    </source>
</evidence>
<evidence type="ECO:0000256" key="1">
    <source>
        <dbReference type="ARBA" id="ARBA00005750"/>
    </source>
</evidence>
<dbReference type="GO" id="GO:0004725">
    <property type="term" value="F:protein tyrosine phosphatase activity"/>
    <property type="evidence" value="ECO:0007669"/>
    <property type="project" value="UniProtKB-EC"/>
</dbReference>
<dbReference type="SUPFAM" id="SSF89550">
    <property type="entry name" value="PHP domain-like"/>
    <property type="match status" value="1"/>
</dbReference>
<evidence type="ECO:0000313" key="6">
    <source>
        <dbReference type="Proteomes" id="UP001161422"/>
    </source>
</evidence>
<sequence length="243" mass="26676">MIDLHCHLLPDIDDGPDTLDMAVSMAKMALEDGIHHSVLTPHITPGRFNNQQRDIEKAGMKYRSHLAEQGIELGLSFAAEVRLDPVILTLQSSGQLPYLGQYQGKNVVLLEMPHGQVPPGATQLVSWLIERDVLPMIAHPERNRDVWYKPAKLQPLLDQGCLVQITAGSLLGQFRQESYQRACELLQDGLVNCIATDAHNLSSRPPKLAGAVAKAAELVGEAQAKAMVLDFPQSLLSQRVRGV</sequence>
<keyword evidence="6" id="KW-1185">Reference proteome</keyword>
<keyword evidence="3" id="KW-0378">Hydrolase</keyword>
<evidence type="ECO:0000256" key="3">
    <source>
        <dbReference type="ARBA" id="ARBA00022801"/>
    </source>
</evidence>
<dbReference type="EC" id="3.1.3.48" evidence="2"/>
<reference evidence="5" key="1">
    <citation type="journal article" date="2014" name="Int. J. Syst. Evol. Microbiol.">
        <title>Complete genome sequence of Corynebacterium casei LMG S-19264T (=DSM 44701T), isolated from a smear-ripened cheese.</title>
        <authorList>
            <consortium name="US DOE Joint Genome Institute (JGI-PGF)"/>
            <person name="Walter F."/>
            <person name="Albersmeier A."/>
            <person name="Kalinowski J."/>
            <person name="Ruckert C."/>
        </authorList>
    </citation>
    <scope>NUCLEOTIDE SEQUENCE</scope>
    <source>
        <strain evidence="5">NBRC 101628</strain>
    </source>
</reference>
<gene>
    <name evidence="5" type="primary">cps4C</name>
    <name evidence="5" type="ORF">GCM10007895_13250</name>
</gene>
<evidence type="ECO:0000256" key="2">
    <source>
        <dbReference type="ARBA" id="ARBA00013064"/>
    </source>
</evidence>
<dbReference type="PIRSF" id="PIRSF016557">
    <property type="entry name" value="Caps_synth_CpsB"/>
    <property type="match status" value="1"/>
</dbReference>
<dbReference type="RefSeq" id="WP_095506975.1">
    <property type="nucleotide sequence ID" value="NZ_BSNC01000004.1"/>
</dbReference>
<dbReference type="InterPro" id="IPR016195">
    <property type="entry name" value="Pol/histidinol_Pase-like"/>
</dbReference>
<comment type="similarity">
    <text evidence="1">Belongs to the metallo-dependent hydrolases superfamily. CpsB/CapC family.</text>
</comment>
<proteinExistence type="inferred from homology"/>
<dbReference type="Gene3D" id="3.20.20.140">
    <property type="entry name" value="Metal-dependent hydrolases"/>
    <property type="match status" value="1"/>
</dbReference>
<dbReference type="Proteomes" id="UP001161422">
    <property type="component" value="Unassembled WGS sequence"/>
</dbReference>
<protein>
    <recommendedName>
        <fullName evidence="2">protein-tyrosine-phosphatase</fullName>
        <ecNumber evidence="2">3.1.3.48</ecNumber>
    </recommendedName>
</protein>
<dbReference type="AlphaFoldDB" id="A0AA37RVJ0"/>
<evidence type="ECO:0000313" key="5">
    <source>
        <dbReference type="EMBL" id="GLP96019.1"/>
    </source>
</evidence>